<name>A0A3B0VPR0_9ZZZZ</name>
<dbReference type="InterPro" id="IPR010985">
    <property type="entry name" value="Ribbon_hlx_hlx"/>
</dbReference>
<dbReference type="Gene3D" id="1.10.1220.10">
    <property type="entry name" value="Met repressor-like"/>
    <property type="match status" value="1"/>
</dbReference>
<protein>
    <recommendedName>
        <fullName evidence="2">Ribbon-helix-helix protein CopG domain-containing protein</fullName>
    </recommendedName>
</protein>
<dbReference type="EMBL" id="UOEU01000515">
    <property type="protein sequence ID" value="VAW34156.1"/>
    <property type="molecule type" value="Genomic_DNA"/>
</dbReference>
<gene>
    <name evidence="1" type="ORF">MNBD_CHLOROFLEXI01-2120</name>
</gene>
<dbReference type="AlphaFoldDB" id="A0A3B0VPR0"/>
<evidence type="ECO:0008006" key="2">
    <source>
        <dbReference type="Google" id="ProtNLM"/>
    </source>
</evidence>
<proteinExistence type="predicted"/>
<dbReference type="InterPro" id="IPR013321">
    <property type="entry name" value="Arc_rbn_hlx_hlx"/>
</dbReference>
<evidence type="ECO:0000313" key="1">
    <source>
        <dbReference type="EMBL" id="VAW34156.1"/>
    </source>
</evidence>
<dbReference type="GO" id="GO:0006355">
    <property type="term" value="P:regulation of DNA-templated transcription"/>
    <property type="evidence" value="ECO:0007669"/>
    <property type="project" value="InterPro"/>
</dbReference>
<sequence length="76" mass="8646">MTAVKTAISLDEILLNEVNTLAKDLHMSRSKFFTNAAKEYIRQQKKKKLVDEIGTLLRIEIQKILSGIVAVIEPDY</sequence>
<dbReference type="SUPFAM" id="SSF47598">
    <property type="entry name" value="Ribbon-helix-helix"/>
    <property type="match status" value="1"/>
</dbReference>
<reference evidence="1" key="1">
    <citation type="submission" date="2018-06" db="EMBL/GenBank/DDBJ databases">
        <authorList>
            <person name="Zhirakovskaya E."/>
        </authorList>
    </citation>
    <scope>NUCLEOTIDE SEQUENCE</scope>
</reference>
<organism evidence="1">
    <name type="scientific">hydrothermal vent metagenome</name>
    <dbReference type="NCBI Taxonomy" id="652676"/>
    <lineage>
        <taxon>unclassified sequences</taxon>
        <taxon>metagenomes</taxon>
        <taxon>ecological metagenomes</taxon>
    </lineage>
</organism>
<accession>A0A3B0VPR0</accession>